<name>A0A0K9P0D7_ZOSMR</name>
<dbReference type="OrthoDB" id="20127at2759"/>
<dbReference type="PANTHER" id="PTHR15131">
    <property type="entry name" value="SMALL NUCLEAR RNA ACTIVATING COMPLEX, POLYPEPTIDE 1"/>
    <property type="match status" value="1"/>
</dbReference>
<protein>
    <submittedName>
        <fullName evidence="1">Small nuclear RNA activating complex (SNAPc), subunit SNAP43protein</fullName>
    </submittedName>
</protein>
<dbReference type="Proteomes" id="UP000036987">
    <property type="component" value="Unassembled WGS sequence"/>
</dbReference>
<dbReference type="OMA" id="QAWFIQS"/>
<keyword evidence="2" id="KW-1185">Reference proteome</keyword>
<evidence type="ECO:0000313" key="1">
    <source>
        <dbReference type="EMBL" id="KMZ62453.1"/>
    </source>
</evidence>
<dbReference type="AlphaFoldDB" id="A0A0K9P0D7"/>
<organism evidence="1 2">
    <name type="scientific">Zostera marina</name>
    <name type="common">Eelgrass</name>
    <dbReference type="NCBI Taxonomy" id="29655"/>
    <lineage>
        <taxon>Eukaryota</taxon>
        <taxon>Viridiplantae</taxon>
        <taxon>Streptophyta</taxon>
        <taxon>Embryophyta</taxon>
        <taxon>Tracheophyta</taxon>
        <taxon>Spermatophyta</taxon>
        <taxon>Magnoliopsida</taxon>
        <taxon>Liliopsida</taxon>
        <taxon>Zosteraceae</taxon>
        <taxon>Zostera</taxon>
    </lineage>
</organism>
<evidence type="ECO:0000313" key="2">
    <source>
        <dbReference type="Proteomes" id="UP000036987"/>
    </source>
</evidence>
<dbReference type="GO" id="GO:0043565">
    <property type="term" value="F:sequence-specific DNA binding"/>
    <property type="evidence" value="ECO:0000318"/>
    <property type="project" value="GO_Central"/>
</dbReference>
<dbReference type="EMBL" id="LFYR01001354">
    <property type="protein sequence ID" value="KMZ62453.1"/>
    <property type="molecule type" value="Genomic_DNA"/>
</dbReference>
<dbReference type="PANTHER" id="PTHR15131:SF3">
    <property type="entry name" value="SNRNA-ACTIVATING PROTEIN COMPLEX SUBUNIT 1"/>
    <property type="match status" value="1"/>
</dbReference>
<proteinExistence type="predicted"/>
<dbReference type="STRING" id="29655.A0A0K9P0D7"/>
<dbReference type="Pfam" id="PF09808">
    <property type="entry name" value="SNAPC1"/>
    <property type="match status" value="1"/>
</dbReference>
<dbReference type="GO" id="GO:0042795">
    <property type="term" value="P:snRNA transcription by RNA polymerase II"/>
    <property type="evidence" value="ECO:0000318"/>
    <property type="project" value="GO_Central"/>
</dbReference>
<comment type="caution">
    <text evidence="1">The sequence shown here is derived from an EMBL/GenBank/DDBJ whole genome shotgun (WGS) entry which is preliminary data.</text>
</comment>
<dbReference type="GO" id="GO:0042796">
    <property type="term" value="P:snRNA transcription by RNA polymerase III"/>
    <property type="evidence" value="ECO:0000318"/>
    <property type="project" value="GO_Central"/>
</dbReference>
<reference evidence="2" key="1">
    <citation type="journal article" date="2016" name="Nature">
        <title>The genome of the seagrass Zostera marina reveals angiosperm adaptation to the sea.</title>
        <authorList>
            <person name="Olsen J.L."/>
            <person name="Rouze P."/>
            <person name="Verhelst B."/>
            <person name="Lin Y.-C."/>
            <person name="Bayer T."/>
            <person name="Collen J."/>
            <person name="Dattolo E."/>
            <person name="De Paoli E."/>
            <person name="Dittami S."/>
            <person name="Maumus F."/>
            <person name="Michel G."/>
            <person name="Kersting A."/>
            <person name="Lauritano C."/>
            <person name="Lohaus R."/>
            <person name="Toepel M."/>
            <person name="Tonon T."/>
            <person name="Vanneste K."/>
            <person name="Amirebrahimi M."/>
            <person name="Brakel J."/>
            <person name="Bostroem C."/>
            <person name="Chovatia M."/>
            <person name="Grimwood J."/>
            <person name="Jenkins J.W."/>
            <person name="Jueterbock A."/>
            <person name="Mraz A."/>
            <person name="Stam W.T."/>
            <person name="Tice H."/>
            <person name="Bornberg-Bauer E."/>
            <person name="Green P.J."/>
            <person name="Pearson G.A."/>
            <person name="Procaccini G."/>
            <person name="Duarte C.M."/>
            <person name="Schmutz J."/>
            <person name="Reusch T.B.H."/>
            <person name="Van de Peer Y."/>
        </authorList>
    </citation>
    <scope>NUCLEOTIDE SEQUENCE [LARGE SCALE GENOMIC DNA]</scope>
    <source>
        <strain evidence="2">cv. Finnish</strain>
    </source>
</reference>
<accession>A0A0K9P0D7</accession>
<dbReference type="GO" id="GO:0019185">
    <property type="term" value="C:snRNA-activating protein complex"/>
    <property type="evidence" value="ECO:0000318"/>
    <property type="project" value="GO_Central"/>
</dbReference>
<gene>
    <name evidence="1" type="ORF">ZOSMA_461G00040</name>
</gene>
<dbReference type="InterPro" id="IPR019188">
    <property type="entry name" value="SNAPC1"/>
</dbReference>
<sequence length="276" mass="31775">MDLSPYKKDIDDLINEFAQEGFVSFSDMKRVWLSRKFSFIFENRPKTNTAVFMQALYAHSIDYMVSTGSLSSRLGGLYCLYCLYEIQPFKPSFKIYISIGAMRRLRELVIDAKHNADGVAPALVKQMLNKNVFLFGFVDISGDSSNRGCEEIIKLNENCVQNSIEKLLTNSKFDRHVHMDLGAELGFEEYKEISTDYVKQKQLLIQDAGKTTDVDDIKHIAEDHEFVKKLDDAVEKWDSQKLLFYINTNASKDEDVSFDDFEKELESLLDTQSNEE</sequence>